<evidence type="ECO:0000259" key="3">
    <source>
        <dbReference type="Pfam" id="PF24840"/>
    </source>
</evidence>
<feature type="domain" description="SigF-like NTF2-like" evidence="3">
    <location>
        <begin position="1"/>
        <end position="166"/>
    </location>
</feature>
<dbReference type="STRING" id="1507870.A0A1V8TTG9"/>
<keyword evidence="1" id="KW-0175">Coiled coil</keyword>
<evidence type="ECO:0000256" key="1">
    <source>
        <dbReference type="SAM" id="Coils"/>
    </source>
</evidence>
<keyword evidence="5" id="KW-1185">Reference proteome</keyword>
<dbReference type="Pfam" id="PF24840">
    <property type="entry name" value="NTF2_SigF"/>
    <property type="match status" value="1"/>
</dbReference>
<feature type="coiled-coil region" evidence="1">
    <location>
        <begin position="200"/>
        <end position="230"/>
    </location>
</feature>
<accession>A0A1V8TTG9</accession>
<dbReference type="PANTHER" id="PTHR35393:SF1">
    <property type="entry name" value="SNOAL-LIKE DOMAIN-CONTAINING PROTEIN"/>
    <property type="match status" value="1"/>
</dbReference>
<keyword evidence="2" id="KW-0812">Transmembrane</keyword>
<dbReference type="InterPro" id="IPR057514">
    <property type="entry name" value="NTF2_SigF"/>
</dbReference>
<evidence type="ECO:0000256" key="2">
    <source>
        <dbReference type="SAM" id="Phobius"/>
    </source>
</evidence>
<gene>
    <name evidence="4" type="ORF">B0A48_00031</name>
</gene>
<reference evidence="5" key="1">
    <citation type="submission" date="2017-03" db="EMBL/GenBank/DDBJ databases">
        <title>Genomes of endolithic fungi from Antarctica.</title>
        <authorList>
            <person name="Coleine C."/>
            <person name="Masonjones S."/>
            <person name="Stajich J.E."/>
        </authorList>
    </citation>
    <scope>NUCLEOTIDE SEQUENCE [LARGE SCALE GENOMIC DNA]</scope>
    <source>
        <strain evidence="5">CCFEE 5527</strain>
    </source>
</reference>
<dbReference type="EMBL" id="NAJO01000001">
    <property type="protein sequence ID" value="OQO14650.1"/>
    <property type="molecule type" value="Genomic_DNA"/>
</dbReference>
<dbReference type="AlphaFoldDB" id="A0A1V8TTG9"/>
<name>A0A1V8TTG9_9PEZI</name>
<sequence length="245" mass="27687">MEDPTNDIPSVINALIRGSPSEQQNAIQTYFTSSASFSHPFCRTGSFEGSRYLILKIYQWYKILSPKIELEIYSVAFDAKSLVLFVSLTQIFTPFLAPIFANRVDLDVKLTLIQHRHTGKYYITSQTDLYTVDQWIRFLIPWGIGTAVVWFVQFLATIGCVLGAWLGAPITWARERVLGRRGRLWEMRENGIAKTAGDTKGSIEHEVEKVEELVEEARRAALQADDQSAEATGVELYGKMQVVTT</sequence>
<keyword evidence="2" id="KW-0472">Membrane</keyword>
<protein>
    <recommendedName>
        <fullName evidence="3">SigF-like NTF2-like domain-containing protein</fullName>
    </recommendedName>
</protein>
<keyword evidence="2" id="KW-1133">Transmembrane helix</keyword>
<dbReference type="InParanoid" id="A0A1V8TTG9"/>
<evidence type="ECO:0000313" key="5">
    <source>
        <dbReference type="Proteomes" id="UP000192596"/>
    </source>
</evidence>
<proteinExistence type="predicted"/>
<feature type="transmembrane region" description="Helical" evidence="2">
    <location>
        <begin position="82"/>
        <end position="101"/>
    </location>
</feature>
<comment type="caution">
    <text evidence="4">The sequence shown here is derived from an EMBL/GenBank/DDBJ whole genome shotgun (WGS) entry which is preliminary data.</text>
</comment>
<organism evidence="4 5">
    <name type="scientific">Cryoendolithus antarcticus</name>
    <dbReference type="NCBI Taxonomy" id="1507870"/>
    <lineage>
        <taxon>Eukaryota</taxon>
        <taxon>Fungi</taxon>
        <taxon>Dikarya</taxon>
        <taxon>Ascomycota</taxon>
        <taxon>Pezizomycotina</taxon>
        <taxon>Dothideomycetes</taxon>
        <taxon>Dothideomycetidae</taxon>
        <taxon>Cladosporiales</taxon>
        <taxon>Cladosporiaceae</taxon>
        <taxon>Cryoendolithus</taxon>
    </lineage>
</organism>
<dbReference type="Proteomes" id="UP000192596">
    <property type="component" value="Unassembled WGS sequence"/>
</dbReference>
<dbReference type="PANTHER" id="PTHR35393">
    <property type="entry name" value="CHROMOSOME 1, WHOLE GENOME SHOTGUN SEQUENCE"/>
    <property type="match status" value="1"/>
</dbReference>
<feature type="transmembrane region" description="Helical" evidence="2">
    <location>
        <begin position="147"/>
        <end position="173"/>
    </location>
</feature>
<evidence type="ECO:0000313" key="4">
    <source>
        <dbReference type="EMBL" id="OQO14650.1"/>
    </source>
</evidence>
<dbReference type="OrthoDB" id="2344312at2759"/>